<dbReference type="Proteomes" id="UP000054567">
    <property type="component" value="Unassembled WGS sequence"/>
</dbReference>
<dbReference type="OrthoDB" id="63112at2759"/>
<accession>A0A0J6FEA8</accession>
<dbReference type="InterPro" id="IPR013893">
    <property type="entry name" value="RNase_P_Rpp40"/>
</dbReference>
<gene>
    <name evidence="1" type="ORF">CPAG_07788</name>
</gene>
<dbReference type="PANTHER" id="PTHR15396">
    <property type="entry name" value="RIBONUCLEASE P PROTEIN SUBUNIT P40"/>
    <property type="match status" value="1"/>
</dbReference>
<sequence>MFDIDDSALDKEKCYTTIGELPHYLDPKQPPTRKSPFSTVSRHCFVHSTELILPEEIYQAAWDSIANKISICQYAKVFMSLSDILDGEFFNKYIKIGNILMISEGQSGVDNVYSLRDGILRLELDKSSYERAGLVGKSVRSGGKKHVASRYVVEINLRLPSMLHGKKGFERIVWAFKNVLNESLTWLFSDLSPSSDLSGQDAPIKRHSPQIFSCTSTKSPFQNVLTPPLTPSTFQAESEQAISELSDTCVEIQEWLALAFLGTPRLNADDSIDPYLSRYSVPNKENCTSSNLVKLTWKGLLPSHWIAQLLIATLRSTAGSDSWFAISSHALGKEAVEGKDGYMILAPPCHKADNTEDNALKSDQKQPRRKFVCWEYVGCPWSAS</sequence>
<proteinExistence type="predicted"/>
<dbReference type="GO" id="GO:0000171">
    <property type="term" value="F:ribonuclease MRP activity"/>
    <property type="evidence" value="ECO:0007669"/>
    <property type="project" value="TreeGrafter"/>
</dbReference>
<dbReference type="GO" id="GO:0000447">
    <property type="term" value="P:endonucleolytic cleavage in ITS1 to separate SSU-rRNA from 5.8S rRNA and LSU-rRNA from tricistronic rRNA transcript (SSU-rRNA, 5.8S rRNA, LSU-rRNA)"/>
    <property type="evidence" value="ECO:0007669"/>
    <property type="project" value="TreeGrafter"/>
</dbReference>
<dbReference type="EMBL" id="DS268113">
    <property type="protein sequence ID" value="KMM71481.1"/>
    <property type="molecule type" value="Genomic_DNA"/>
</dbReference>
<reference evidence="2" key="2">
    <citation type="journal article" date="2009" name="Genome Res.">
        <title>Comparative genomic analyses of the human fungal pathogens Coccidioides and their relatives.</title>
        <authorList>
            <person name="Sharpton T.J."/>
            <person name="Stajich J.E."/>
            <person name="Rounsley S.D."/>
            <person name="Gardner M.J."/>
            <person name="Wortman J.R."/>
            <person name="Jordar V.S."/>
            <person name="Maiti R."/>
            <person name="Kodira C.D."/>
            <person name="Neafsey D.E."/>
            <person name="Zeng Q."/>
            <person name="Hung C.-Y."/>
            <person name="McMahan C."/>
            <person name="Muszewska A."/>
            <person name="Grynberg M."/>
            <person name="Mandel M.A."/>
            <person name="Kellner E.M."/>
            <person name="Barker B.M."/>
            <person name="Galgiani J.N."/>
            <person name="Orbach M.J."/>
            <person name="Kirkland T.N."/>
            <person name="Cole G.T."/>
            <person name="Henn M.R."/>
            <person name="Birren B.W."/>
            <person name="Taylor J.W."/>
        </authorList>
    </citation>
    <scope>NUCLEOTIDE SEQUENCE [LARGE SCALE GENOMIC DNA]</scope>
    <source>
        <strain evidence="2">RMSCC 3488</strain>
    </source>
</reference>
<dbReference type="GO" id="GO:0030681">
    <property type="term" value="C:multimeric ribonuclease P complex"/>
    <property type="evidence" value="ECO:0007669"/>
    <property type="project" value="TreeGrafter"/>
</dbReference>
<dbReference type="AlphaFoldDB" id="A0A0J6FEA8"/>
<dbReference type="GO" id="GO:0004526">
    <property type="term" value="F:ribonuclease P activity"/>
    <property type="evidence" value="ECO:0007669"/>
    <property type="project" value="TreeGrafter"/>
</dbReference>
<protein>
    <submittedName>
        <fullName evidence="1">Uncharacterized protein</fullName>
    </submittedName>
</protein>
<dbReference type="VEuPathDB" id="FungiDB:CPAG_07788"/>
<reference evidence="2" key="3">
    <citation type="journal article" date="2010" name="Genome Res.">
        <title>Population genomic sequencing of Coccidioides fungi reveals recent hybridization and transposon control.</title>
        <authorList>
            <person name="Neafsey D.E."/>
            <person name="Barker B.M."/>
            <person name="Sharpton T.J."/>
            <person name="Stajich J.E."/>
            <person name="Park D.J."/>
            <person name="Whiston E."/>
            <person name="Hung C.-Y."/>
            <person name="McMahan C."/>
            <person name="White J."/>
            <person name="Sykes S."/>
            <person name="Heiman D."/>
            <person name="Young S."/>
            <person name="Zeng Q."/>
            <person name="Abouelleil A."/>
            <person name="Aftuck L."/>
            <person name="Bessette D."/>
            <person name="Brown A."/>
            <person name="FitzGerald M."/>
            <person name="Lui A."/>
            <person name="Macdonald J.P."/>
            <person name="Priest M."/>
            <person name="Orbach M.J."/>
            <person name="Galgiani J.N."/>
            <person name="Kirkland T.N."/>
            <person name="Cole G.T."/>
            <person name="Birren B.W."/>
            <person name="Henn M.R."/>
            <person name="Taylor J.W."/>
            <person name="Rounsley S.D."/>
        </authorList>
    </citation>
    <scope>NUCLEOTIDE SEQUENCE [LARGE SCALE GENOMIC DNA]</scope>
    <source>
        <strain evidence="2">RMSCC 3488</strain>
    </source>
</reference>
<dbReference type="GO" id="GO:0001682">
    <property type="term" value="P:tRNA 5'-leader removal"/>
    <property type="evidence" value="ECO:0007669"/>
    <property type="project" value="InterPro"/>
</dbReference>
<dbReference type="Pfam" id="PF08584">
    <property type="entry name" value="Ribonuc_P_40"/>
    <property type="match status" value="1"/>
</dbReference>
<evidence type="ECO:0000313" key="2">
    <source>
        <dbReference type="Proteomes" id="UP000054567"/>
    </source>
</evidence>
<reference evidence="1 2" key="1">
    <citation type="submission" date="2007-06" db="EMBL/GenBank/DDBJ databases">
        <title>The Genome Sequence of Coccidioides posadasii RMSCC_3488.</title>
        <authorList>
            <consortium name="Coccidioides Genome Resources Consortium"/>
            <consortium name="The Broad Institute Genome Sequencing Platform"/>
            <person name="Henn M.R."/>
            <person name="Sykes S."/>
            <person name="Young S."/>
            <person name="Jaffe D."/>
            <person name="Berlin A."/>
            <person name="Alvarez P."/>
            <person name="Butler J."/>
            <person name="Gnerre S."/>
            <person name="Grabherr M."/>
            <person name="Mauceli E."/>
            <person name="Brockman W."/>
            <person name="Kodira C."/>
            <person name="Alvarado L."/>
            <person name="Zeng Q."/>
            <person name="Crawford M."/>
            <person name="Antoine C."/>
            <person name="Devon K."/>
            <person name="Galgiani J."/>
            <person name="Orsborn K."/>
            <person name="Lewis M.L."/>
            <person name="Nusbaum C."/>
            <person name="Galagan J."/>
            <person name="Birren B."/>
        </authorList>
    </citation>
    <scope>NUCLEOTIDE SEQUENCE [LARGE SCALE GENOMIC DNA]</scope>
    <source>
        <strain evidence="1 2">RMSCC 3488</strain>
    </source>
</reference>
<evidence type="ECO:0000313" key="1">
    <source>
        <dbReference type="EMBL" id="KMM71481.1"/>
    </source>
</evidence>
<name>A0A0J6FEA8_COCPO</name>
<organism evidence="1 2">
    <name type="scientific">Coccidioides posadasii RMSCC 3488</name>
    <dbReference type="NCBI Taxonomy" id="454284"/>
    <lineage>
        <taxon>Eukaryota</taxon>
        <taxon>Fungi</taxon>
        <taxon>Dikarya</taxon>
        <taxon>Ascomycota</taxon>
        <taxon>Pezizomycotina</taxon>
        <taxon>Eurotiomycetes</taxon>
        <taxon>Eurotiomycetidae</taxon>
        <taxon>Onygenales</taxon>
        <taxon>Onygenaceae</taxon>
        <taxon>Coccidioides</taxon>
    </lineage>
</organism>
<dbReference type="GO" id="GO:0000172">
    <property type="term" value="C:ribonuclease MRP complex"/>
    <property type="evidence" value="ECO:0007669"/>
    <property type="project" value="TreeGrafter"/>
</dbReference>
<dbReference type="PANTHER" id="PTHR15396:SF1">
    <property type="entry name" value="RIBONUCLEASE P PROTEIN SUBUNIT P40"/>
    <property type="match status" value="1"/>
</dbReference>